<dbReference type="AlphaFoldDB" id="A0A1H7BVC0"/>
<sequence length="517" mass="56495">MRMDFNAREIEVNKQTMNVEQHAVATAVAEPAADCRRLVQVILAGGSGTRLWPVSREQYPKQLIGVVGDQSLLQATMKRMDGFAKAWDVAAEPVIVCGAEHSFATREQAQQCEVKPRIVVEPARRDTAPALTLAALAASTDGDDPILVAMPADHAIADIAALQAAIEQAAQLAQAEGVIATLGVPPTRADTGFGYIRLGAPLKNGAHQIDRFVEKPAAELAAEYVASGSYWWNSGMFVVRASVWLDALKRFQPEMHAACVEAHANAKRDDVYITPGVDEFERCPSDSIDYAVMEQLGKEGSPFTGVVVPLEAGWSDLGSWDAVWEAMDKDEFGNVANGRVMMEGATATYARSEGGRLVACVGTNGLVVVETDDAVLVADRSHVQNIKGLVSRIRQTKSPEAENHRKVRRPWGFYDSIDNGDRFQVKRIVVSPGARLSLQMHHHRAEHWIVVSGTALVTRGEEQFLLTENQSTFIPLGVRHRLENPGHVPLQIIEVQSGAYLGEDDIVRFDDQYGRCN</sequence>
<feature type="domain" description="MannoseP isomerase/GMP-like beta-helix" evidence="11">
    <location>
        <begin position="356"/>
        <end position="392"/>
    </location>
</feature>
<keyword evidence="12" id="KW-0413">Isomerase</keyword>
<dbReference type="GO" id="GO:0000271">
    <property type="term" value="P:polysaccharide biosynthetic process"/>
    <property type="evidence" value="ECO:0007669"/>
    <property type="project" value="InterPro"/>
</dbReference>
<keyword evidence="13" id="KW-1185">Reference proteome</keyword>
<comment type="similarity">
    <text evidence="1 8">Belongs to the mannose-6-phosphate isomerase type 2 family.</text>
</comment>
<dbReference type="Pfam" id="PF01050">
    <property type="entry name" value="MannoseP_isomer"/>
    <property type="match status" value="1"/>
</dbReference>
<proteinExistence type="inferred from homology"/>
<evidence type="ECO:0000313" key="13">
    <source>
        <dbReference type="Proteomes" id="UP000198866"/>
    </source>
</evidence>
<comment type="catalytic activity">
    <reaction evidence="7">
        <text>alpha-D-mannose 1-phosphate + GTP + H(+) = GDP-alpha-D-mannose + diphosphate</text>
        <dbReference type="Rhea" id="RHEA:15229"/>
        <dbReference type="ChEBI" id="CHEBI:15378"/>
        <dbReference type="ChEBI" id="CHEBI:33019"/>
        <dbReference type="ChEBI" id="CHEBI:37565"/>
        <dbReference type="ChEBI" id="CHEBI:57527"/>
        <dbReference type="ChEBI" id="CHEBI:58409"/>
        <dbReference type="EC" id="2.7.7.13"/>
    </reaction>
</comment>
<keyword evidence="5" id="KW-0547">Nucleotide-binding</keyword>
<dbReference type="SUPFAM" id="SSF51182">
    <property type="entry name" value="RmlC-like cupins"/>
    <property type="match status" value="1"/>
</dbReference>
<dbReference type="STRING" id="667676.SAMN05192539_101957"/>
<evidence type="ECO:0000259" key="11">
    <source>
        <dbReference type="Pfam" id="PF22640"/>
    </source>
</evidence>
<feature type="domain" description="Nucleotidyl transferase" evidence="9">
    <location>
        <begin position="40"/>
        <end position="330"/>
    </location>
</feature>
<dbReference type="InterPro" id="IPR049577">
    <property type="entry name" value="GMPP_N"/>
</dbReference>
<evidence type="ECO:0000256" key="1">
    <source>
        <dbReference type="ARBA" id="ARBA00006115"/>
    </source>
</evidence>
<dbReference type="GO" id="GO:0009298">
    <property type="term" value="P:GDP-mannose biosynthetic process"/>
    <property type="evidence" value="ECO:0007669"/>
    <property type="project" value="TreeGrafter"/>
</dbReference>
<dbReference type="CDD" id="cd02213">
    <property type="entry name" value="cupin_PMI_typeII_C"/>
    <property type="match status" value="1"/>
</dbReference>
<feature type="domain" description="Mannose-6-phosphate isomerase type II C-terminal" evidence="10">
    <location>
        <begin position="400"/>
        <end position="511"/>
    </location>
</feature>
<dbReference type="PANTHER" id="PTHR46390">
    <property type="entry name" value="MANNOSE-1-PHOSPHATE GUANYLYLTRANSFERASE"/>
    <property type="match status" value="1"/>
</dbReference>
<dbReference type="Pfam" id="PF00483">
    <property type="entry name" value="NTP_transferase"/>
    <property type="match status" value="1"/>
</dbReference>
<dbReference type="InterPro" id="IPR014710">
    <property type="entry name" value="RmlC-like_jellyroll"/>
</dbReference>
<reference evidence="13" key="1">
    <citation type="submission" date="2016-10" db="EMBL/GenBank/DDBJ databases">
        <authorList>
            <person name="Varghese N."/>
            <person name="Submissions S."/>
        </authorList>
    </citation>
    <scope>NUCLEOTIDE SEQUENCE [LARGE SCALE GENOMIC DNA]</scope>
    <source>
        <strain evidence="13">LMG 26031</strain>
    </source>
</reference>
<gene>
    <name evidence="12" type="ORF">SAMN05192539_101957</name>
</gene>
<organism evidence="12 13">
    <name type="scientific">Paraburkholderia diazotrophica</name>
    <dbReference type="NCBI Taxonomy" id="667676"/>
    <lineage>
        <taxon>Bacteria</taxon>
        <taxon>Pseudomonadati</taxon>
        <taxon>Pseudomonadota</taxon>
        <taxon>Betaproteobacteria</taxon>
        <taxon>Burkholderiales</taxon>
        <taxon>Burkholderiaceae</taxon>
        <taxon>Paraburkholderia</taxon>
    </lineage>
</organism>
<dbReference type="InterPro" id="IPR029044">
    <property type="entry name" value="Nucleotide-diphossugar_trans"/>
</dbReference>
<evidence type="ECO:0000313" key="12">
    <source>
        <dbReference type="EMBL" id="SEJ81613.1"/>
    </source>
</evidence>
<evidence type="ECO:0000256" key="8">
    <source>
        <dbReference type="RuleBase" id="RU004190"/>
    </source>
</evidence>
<dbReference type="InterPro" id="IPR011051">
    <property type="entry name" value="RmlC_Cupin_sf"/>
</dbReference>
<dbReference type="GO" id="GO:0016853">
    <property type="term" value="F:isomerase activity"/>
    <property type="evidence" value="ECO:0007669"/>
    <property type="project" value="UniProtKB-KW"/>
</dbReference>
<dbReference type="InterPro" id="IPR054566">
    <property type="entry name" value="ManC/GMP-like_b-helix"/>
</dbReference>
<evidence type="ECO:0000259" key="10">
    <source>
        <dbReference type="Pfam" id="PF01050"/>
    </source>
</evidence>
<dbReference type="InterPro" id="IPR006375">
    <property type="entry name" value="Man1P_GuaTrfase/Man6P_Isoase"/>
</dbReference>
<dbReference type="SUPFAM" id="SSF53448">
    <property type="entry name" value="Nucleotide-diphospho-sugar transferases"/>
    <property type="match status" value="1"/>
</dbReference>
<evidence type="ECO:0000259" key="9">
    <source>
        <dbReference type="Pfam" id="PF00483"/>
    </source>
</evidence>
<dbReference type="GO" id="GO:0005525">
    <property type="term" value="F:GTP binding"/>
    <property type="evidence" value="ECO:0007669"/>
    <property type="project" value="UniProtKB-KW"/>
</dbReference>
<dbReference type="Pfam" id="PF22640">
    <property type="entry name" value="ManC_GMP_beta-helix"/>
    <property type="match status" value="1"/>
</dbReference>
<evidence type="ECO:0000256" key="2">
    <source>
        <dbReference type="ARBA" id="ARBA00012387"/>
    </source>
</evidence>
<dbReference type="InterPro" id="IPR005835">
    <property type="entry name" value="NTP_transferase_dom"/>
</dbReference>
<dbReference type="EMBL" id="FNYE01000019">
    <property type="protein sequence ID" value="SEJ81613.1"/>
    <property type="molecule type" value="Genomic_DNA"/>
</dbReference>
<dbReference type="Proteomes" id="UP000198866">
    <property type="component" value="Unassembled WGS sequence"/>
</dbReference>
<keyword evidence="3" id="KW-0808">Transferase</keyword>
<evidence type="ECO:0000256" key="7">
    <source>
        <dbReference type="ARBA" id="ARBA00047343"/>
    </source>
</evidence>
<dbReference type="InterPro" id="IPR001538">
    <property type="entry name" value="Man6P_isomerase-2_C"/>
</dbReference>
<evidence type="ECO:0000256" key="5">
    <source>
        <dbReference type="ARBA" id="ARBA00022741"/>
    </source>
</evidence>
<keyword evidence="6" id="KW-0342">GTP-binding</keyword>
<name>A0A1H7BVC0_9BURK</name>
<dbReference type="NCBIfam" id="TIGR01479">
    <property type="entry name" value="GMP_PMI"/>
    <property type="match status" value="1"/>
</dbReference>
<accession>A0A1H7BVC0</accession>
<dbReference type="FunFam" id="3.90.550.10:FF:000046">
    <property type="entry name" value="Mannose-1-phosphate guanylyltransferase (GDP)"/>
    <property type="match status" value="1"/>
</dbReference>
<keyword evidence="4" id="KW-0548">Nucleotidyltransferase</keyword>
<dbReference type="PANTHER" id="PTHR46390:SF1">
    <property type="entry name" value="MANNOSE-1-PHOSPHATE GUANYLYLTRANSFERASE"/>
    <property type="match status" value="1"/>
</dbReference>
<dbReference type="Gene3D" id="2.60.120.10">
    <property type="entry name" value="Jelly Rolls"/>
    <property type="match status" value="1"/>
</dbReference>
<evidence type="ECO:0000256" key="3">
    <source>
        <dbReference type="ARBA" id="ARBA00022679"/>
    </source>
</evidence>
<dbReference type="EC" id="2.7.7.13" evidence="2"/>
<protein>
    <recommendedName>
        <fullName evidence="2">mannose-1-phosphate guanylyltransferase</fullName>
        <ecNumber evidence="2">2.7.7.13</ecNumber>
    </recommendedName>
</protein>
<dbReference type="Gene3D" id="3.90.550.10">
    <property type="entry name" value="Spore Coat Polysaccharide Biosynthesis Protein SpsA, Chain A"/>
    <property type="match status" value="1"/>
</dbReference>
<evidence type="ECO:0000256" key="4">
    <source>
        <dbReference type="ARBA" id="ARBA00022695"/>
    </source>
</evidence>
<dbReference type="CDD" id="cd02509">
    <property type="entry name" value="GDP-M1P_Guanylyltransferase"/>
    <property type="match status" value="1"/>
</dbReference>
<dbReference type="InterPro" id="IPR051161">
    <property type="entry name" value="Mannose-6P_isomerase_type2"/>
</dbReference>
<dbReference type="FunFam" id="2.60.120.10:FF:000032">
    <property type="entry name" value="Mannose-1-phosphate guanylyltransferase/mannose-6-phosphate isomerase"/>
    <property type="match status" value="1"/>
</dbReference>
<dbReference type="GO" id="GO:0004475">
    <property type="term" value="F:mannose-1-phosphate guanylyltransferase (GTP) activity"/>
    <property type="evidence" value="ECO:0007669"/>
    <property type="project" value="UniProtKB-EC"/>
</dbReference>
<evidence type="ECO:0000256" key="6">
    <source>
        <dbReference type="ARBA" id="ARBA00023134"/>
    </source>
</evidence>